<evidence type="ECO:0000313" key="2">
    <source>
        <dbReference type="Proteomes" id="UP001162501"/>
    </source>
</evidence>
<sequence length="155" mass="16359">MGRLKGAPRALFGPAPARPTSARELTPVTLAIVAAHFGAGHKGARKPCRVRKDGGGVGVGGGSHRDARYPWLSRAVSVAGALGQYENRRRLSARHPGFPKPGPPRPQPPVVYDPQKPLRSVSGGEALGHGRWARPARAQAAADRLCVRRPGTPSH</sequence>
<reference evidence="1" key="2">
    <citation type="submission" date="2025-03" db="EMBL/GenBank/DDBJ databases">
        <authorList>
            <consortium name="ELIXIR-Norway"/>
            <consortium name="Elixir Norway"/>
        </authorList>
    </citation>
    <scope>NUCLEOTIDE SEQUENCE</scope>
</reference>
<dbReference type="Proteomes" id="UP001162501">
    <property type="component" value="Chromosome 15"/>
</dbReference>
<reference evidence="1" key="1">
    <citation type="submission" date="2023-05" db="EMBL/GenBank/DDBJ databases">
        <authorList>
            <consortium name="ELIXIR-Norway"/>
        </authorList>
    </citation>
    <scope>NUCLEOTIDE SEQUENCE</scope>
</reference>
<gene>
    <name evidence="1" type="ORF">MRATA1EN22A_LOCUS5983</name>
</gene>
<proteinExistence type="predicted"/>
<organism evidence="1 2">
    <name type="scientific">Rangifer tarandus platyrhynchus</name>
    <name type="common">Svalbard reindeer</name>
    <dbReference type="NCBI Taxonomy" id="3082113"/>
    <lineage>
        <taxon>Eukaryota</taxon>
        <taxon>Metazoa</taxon>
        <taxon>Chordata</taxon>
        <taxon>Craniata</taxon>
        <taxon>Vertebrata</taxon>
        <taxon>Euteleostomi</taxon>
        <taxon>Mammalia</taxon>
        <taxon>Eutheria</taxon>
        <taxon>Laurasiatheria</taxon>
        <taxon>Artiodactyla</taxon>
        <taxon>Ruminantia</taxon>
        <taxon>Pecora</taxon>
        <taxon>Cervidae</taxon>
        <taxon>Odocoileinae</taxon>
        <taxon>Rangifer</taxon>
    </lineage>
</organism>
<accession>A0AC59YGM4</accession>
<dbReference type="EMBL" id="OX596099">
    <property type="protein sequence ID" value="CAM9683983.1"/>
    <property type="molecule type" value="Genomic_DNA"/>
</dbReference>
<protein>
    <submittedName>
        <fullName evidence="1">Uncharacterized protein</fullName>
    </submittedName>
</protein>
<name>A0AC59YGM4_RANTA</name>
<evidence type="ECO:0000313" key="1">
    <source>
        <dbReference type="EMBL" id="CAM9683983.1"/>
    </source>
</evidence>